<dbReference type="InterPro" id="IPR055140">
    <property type="entry name" value="Thiolase_C_2"/>
</dbReference>
<dbReference type="SUPFAM" id="SSF53901">
    <property type="entry name" value="Thiolase-like"/>
    <property type="match status" value="2"/>
</dbReference>
<dbReference type="OrthoDB" id="9785768at2"/>
<evidence type="ECO:0000313" key="2">
    <source>
        <dbReference type="EMBL" id="SPM33759.1"/>
    </source>
</evidence>
<accession>A0A2U3NQG1</accession>
<gene>
    <name evidence="2" type="ORF">MRAB57_1563</name>
</gene>
<dbReference type="EMBL" id="FUFA01000002">
    <property type="protein sequence ID" value="SPM33759.1"/>
    <property type="molecule type" value="Genomic_DNA"/>
</dbReference>
<dbReference type="CDD" id="cd00829">
    <property type="entry name" value="SCP-x_thiolase"/>
    <property type="match status" value="1"/>
</dbReference>
<dbReference type="PIRSF" id="PIRSF000429">
    <property type="entry name" value="Ac-CoA_Ac_transf"/>
    <property type="match status" value="1"/>
</dbReference>
<dbReference type="PANTHER" id="PTHR42870">
    <property type="entry name" value="ACETYL-COA C-ACETYLTRANSFERASE"/>
    <property type="match status" value="1"/>
</dbReference>
<dbReference type="GO" id="GO:0016747">
    <property type="term" value="F:acyltransferase activity, transferring groups other than amino-acyl groups"/>
    <property type="evidence" value="ECO:0007669"/>
    <property type="project" value="InterPro"/>
</dbReference>
<reference evidence="2 3" key="1">
    <citation type="submission" date="2017-01" db="EMBL/GenBank/DDBJ databases">
        <authorList>
            <consortium name="Urmite Genomes"/>
        </authorList>
    </citation>
    <scope>NUCLEOTIDE SEQUENCE [LARGE SCALE GENOMIC DNA]</scope>
    <source>
        <strain evidence="2 3">AB57</strain>
    </source>
</reference>
<dbReference type="PANTHER" id="PTHR42870:SF1">
    <property type="entry name" value="NON-SPECIFIC LIPID-TRANSFER PROTEIN-LIKE 2"/>
    <property type="match status" value="1"/>
</dbReference>
<dbReference type="Proteomes" id="UP000240988">
    <property type="component" value="Unassembled WGS sequence"/>
</dbReference>
<dbReference type="STRING" id="1841860.GCA_900157375_01564"/>
<organism evidence="2 3">
    <name type="scientific">Mycobacterium rhizamassiliense</name>
    <dbReference type="NCBI Taxonomy" id="1841860"/>
    <lineage>
        <taxon>Bacteria</taxon>
        <taxon>Bacillati</taxon>
        <taxon>Actinomycetota</taxon>
        <taxon>Actinomycetes</taxon>
        <taxon>Mycobacteriales</taxon>
        <taxon>Mycobacteriaceae</taxon>
        <taxon>Mycobacterium</taxon>
    </lineage>
</organism>
<keyword evidence="3" id="KW-1185">Reference proteome</keyword>
<dbReference type="AlphaFoldDB" id="A0A2U3NQG1"/>
<dbReference type="Gene3D" id="3.40.47.10">
    <property type="match status" value="1"/>
</dbReference>
<dbReference type="InterPro" id="IPR002155">
    <property type="entry name" value="Thiolase"/>
</dbReference>
<dbReference type="RefSeq" id="WP_077087071.1">
    <property type="nucleotide sequence ID" value="NZ_LT721901.1"/>
</dbReference>
<keyword evidence="2" id="KW-0808">Transferase</keyword>
<evidence type="ECO:0000259" key="1">
    <source>
        <dbReference type="Pfam" id="PF22691"/>
    </source>
</evidence>
<proteinExistence type="predicted"/>
<evidence type="ECO:0000313" key="3">
    <source>
        <dbReference type="Proteomes" id="UP000240988"/>
    </source>
</evidence>
<dbReference type="InterPro" id="IPR016039">
    <property type="entry name" value="Thiolase-like"/>
</dbReference>
<dbReference type="Pfam" id="PF22691">
    <property type="entry name" value="Thiolase_C_1"/>
    <property type="match status" value="1"/>
</dbReference>
<protein>
    <submittedName>
        <fullName evidence="2">Acetyl-CoA acetyltransferase</fullName>
    </submittedName>
</protein>
<feature type="domain" description="Thiolase C-terminal" evidence="1">
    <location>
        <begin position="255"/>
        <end position="381"/>
    </location>
</feature>
<name>A0A2U3NQG1_9MYCO</name>
<sequence>MASRPRAVIAGVYNTTQARQLDGATSRSLSVEAILGALADAELGLDDVDGISAGELSTELIYDLRLGPAWHGSGFGLGMIVEAVAAIEYGLADVVVVVAAQAGAYRNHSSTAPWTKPENEFIIPWGMFTAAEFALVARRHMAVYGTTRHQLSIVASTIRNNGSLNPGAVYFGRGPFQPADVEASPMIADPFHLLDCAMTSEGGCALVIANADRIDASIAPVHLLGAGADFFGPSYKVPPAWDLVGRRGDDVNGMVGRRAADRAFRHAGLERDDVDVLELYDPFSFEVIRQLEAFGFCGDGEGGPFVEDGRIALTGSHPVTTDGGLLSYSHAGVNPQMLQRAIRAVEQIRRRAGDLQVRDARVALCSNGGSGALFTTVLLLGDEPS</sequence>